<dbReference type="EMBL" id="JBHMBW010000049">
    <property type="protein sequence ID" value="MFB9628556.1"/>
    <property type="molecule type" value="Genomic_DNA"/>
</dbReference>
<reference evidence="3 4" key="1">
    <citation type="submission" date="2024-09" db="EMBL/GenBank/DDBJ databases">
        <authorList>
            <person name="Sun Q."/>
            <person name="Mori K."/>
        </authorList>
    </citation>
    <scope>NUCLEOTIDE SEQUENCE [LARGE SCALE GENOMIC DNA]</scope>
    <source>
        <strain evidence="3 4">JCM 3143</strain>
    </source>
</reference>
<gene>
    <name evidence="3" type="ORF">ACFFSA_36240</name>
</gene>
<dbReference type="Pfam" id="PF13340">
    <property type="entry name" value="DUF4096"/>
    <property type="match status" value="1"/>
</dbReference>
<keyword evidence="4" id="KW-1185">Reference proteome</keyword>
<dbReference type="RefSeq" id="WP_378520982.1">
    <property type="nucleotide sequence ID" value="NZ_JBHMBW010000049.1"/>
</dbReference>
<accession>A0ABV5SDP6</accession>
<dbReference type="NCBIfam" id="NF033580">
    <property type="entry name" value="transpos_IS5_3"/>
    <property type="match status" value="1"/>
</dbReference>
<dbReference type="InterPro" id="IPR002559">
    <property type="entry name" value="Transposase_11"/>
</dbReference>
<feature type="domain" description="Transposase IS4-like" evidence="1">
    <location>
        <begin position="95"/>
        <end position="207"/>
    </location>
</feature>
<dbReference type="InterPro" id="IPR025161">
    <property type="entry name" value="IS402-like_dom"/>
</dbReference>
<dbReference type="Proteomes" id="UP001589532">
    <property type="component" value="Unassembled WGS sequence"/>
</dbReference>
<protein>
    <submittedName>
        <fullName evidence="3">IS5 family transposase</fullName>
    </submittedName>
</protein>
<evidence type="ECO:0000259" key="1">
    <source>
        <dbReference type="Pfam" id="PF01609"/>
    </source>
</evidence>
<proteinExistence type="predicted"/>
<dbReference type="PANTHER" id="PTHR30007">
    <property type="entry name" value="PHP DOMAIN PROTEIN"/>
    <property type="match status" value="1"/>
</dbReference>
<evidence type="ECO:0000259" key="2">
    <source>
        <dbReference type="Pfam" id="PF13340"/>
    </source>
</evidence>
<evidence type="ECO:0000313" key="3">
    <source>
        <dbReference type="EMBL" id="MFB9628556.1"/>
    </source>
</evidence>
<dbReference type="Pfam" id="PF01609">
    <property type="entry name" value="DDE_Tnp_1"/>
    <property type="match status" value="1"/>
</dbReference>
<name>A0ABV5SDP6_9ACTN</name>
<sequence>MSDKEWQVIEPVMPHPAWLHGNGGRPEKYCRRLIVDAIRYVVDNGCKWRNLPADFLVPWRTVHAIFTRWWQDGDLYALHNDLREQVRIADGREPEPSAGIIDSQSLRAAETVAAGSRGYDAAKKVQGTKRHVIVDTLGLLLVVIVTAASVQDRDGAKPALARLRDWYERIALIWADSAYAGKLVTWAKKHVRLTVEIVKRSDDVSGFVVLPRILWNLFCQAALIGRGQLGAGSPSRMTLLTTGSKPR</sequence>
<dbReference type="PANTHER" id="PTHR30007:SF0">
    <property type="entry name" value="TRANSPOSASE"/>
    <property type="match status" value="1"/>
</dbReference>
<organism evidence="3 4">
    <name type="scientific">Nonomuraea helvata</name>
    <dbReference type="NCBI Taxonomy" id="37484"/>
    <lineage>
        <taxon>Bacteria</taxon>
        <taxon>Bacillati</taxon>
        <taxon>Actinomycetota</taxon>
        <taxon>Actinomycetes</taxon>
        <taxon>Streptosporangiales</taxon>
        <taxon>Streptosporangiaceae</taxon>
        <taxon>Nonomuraea</taxon>
    </lineage>
</organism>
<comment type="caution">
    <text evidence="3">The sequence shown here is derived from an EMBL/GenBank/DDBJ whole genome shotgun (WGS) entry which is preliminary data.</text>
</comment>
<evidence type="ECO:0000313" key="4">
    <source>
        <dbReference type="Proteomes" id="UP001589532"/>
    </source>
</evidence>
<feature type="domain" description="Insertion element IS402-like" evidence="2">
    <location>
        <begin position="1"/>
        <end position="76"/>
    </location>
</feature>
<feature type="non-terminal residue" evidence="3">
    <location>
        <position position="247"/>
    </location>
</feature>